<sequence length="574" mass="63374">MIKLFRFLKPYTVPFIAVLIVLFGQAMAELYLPTLMSDVVNDGMIKGDSAYIWRYGGYMLIVALGSSVCAILGSFLSARIAVAFSRDLREKVFVKAEQYALHEFDTMGTSSMITRTTNDITQVQTLMVMGMRFMIYAPILCIGGIIMALSKDAHLTLILAIILPLMAVTIAALAKLVVPLFKIMQTKVDTLNRVVRENLIGIRVIRAFDKQEVEKQRFDNANQDLVSTAIKVNRIMAAMQPVMIFFMNITSVAIIWFAGIRIADGNMAIGDMMAFLQYAMQIMFSIIMVSIMFVMIPRAQASAVRINEVLDLEPEIKDVANPKTADDKRGYIEFDNVTFYYPGAEEPALSGINFSAGPGQVTAIIGGTGAGKSTLINLIPRFYDITEGSIRVNGVSIAEMSQFDLRQKIGFVPQSAILFSGTVRENICFGKKDASMDEVIHVSKIAQADDFISKMADGYDAEVSQGGTNLSGGQKQRLSIARALVRKPEIYIFDDSFSALDYKTDANLRHALKGETQNATVIIVAQRVSTVKDADQIIVLDQGEIKAIGKHYDLLKSSTVYKEIVSSQLSEEEM</sequence>
<evidence type="ECO:0000313" key="11">
    <source>
        <dbReference type="Proteomes" id="UP000614200"/>
    </source>
</evidence>
<evidence type="ECO:0000256" key="3">
    <source>
        <dbReference type="ARBA" id="ARBA00022741"/>
    </source>
</evidence>
<evidence type="ECO:0000313" key="10">
    <source>
        <dbReference type="EMBL" id="MBF4694982.1"/>
    </source>
</evidence>
<evidence type="ECO:0000256" key="2">
    <source>
        <dbReference type="ARBA" id="ARBA00022692"/>
    </source>
</evidence>
<evidence type="ECO:0000256" key="7">
    <source>
        <dbReference type="SAM" id="Phobius"/>
    </source>
</evidence>
<dbReference type="InterPro" id="IPR017871">
    <property type="entry name" value="ABC_transporter-like_CS"/>
</dbReference>
<evidence type="ECO:0000256" key="4">
    <source>
        <dbReference type="ARBA" id="ARBA00022840"/>
    </source>
</evidence>
<dbReference type="PANTHER" id="PTHR43394:SF1">
    <property type="entry name" value="ATP-BINDING CASSETTE SUB-FAMILY B MEMBER 10, MITOCHONDRIAL"/>
    <property type="match status" value="1"/>
</dbReference>
<dbReference type="PROSITE" id="PS50893">
    <property type="entry name" value="ABC_TRANSPORTER_2"/>
    <property type="match status" value="1"/>
</dbReference>
<reference evidence="10 11" key="1">
    <citation type="submission" date="2020-11" db="EMBL/GenBank/DDBJ databases">
        <title>Fusibacter basophilias sp. nov.</title>
        <authorList>
            <person name="Qiu D."/>
        </authorList>
    </citation>
    <scope>NUCLEOTIDE SEQUENCE [LARGE SCALE GENOMIC DNA]</scope>
    <source>
        <strain evidence="10 11">Q10-2</strain>
    </source>
</reference>
<protein>
    <submittedName>
        <fullName evidence="10">ABC transporter ATP-binding protein</fullName>
    </submittedName>
</protein>
<proteinExistence type="predicted"/>
<dbReference type="PROSITE" id="PS00211">
    <property type="entry name" value="ABC_TRANSPORTER_1"/>
    <property type="match status" value="1"/>
</dbReference>
<keyword evidence="11" id="KW-1185">Reference proteome</keyword>
<dbReference type="InterPro" id="IPR003593">
    <property type="entry name" value="AAA+_ATPase"/>
</dbReference>
<evidence type="ECO:0000256" key="5">
    <source>
        <dbReference type="ARBA" id="ARBA00022989"/>
    </source>
</evidence>
<dbReference type="RefSeq" id="WP_194703226.1">
    <property type="nucleotide sequence ID" value="NZ_JADKNH010000012.1"/>
</dbReference>
<dbReference type="EMBL" id="JADKNH010000012">
    <property type="protein sequence ID" value="MBF4694982.1"/>
    <property type="molecule type" value="Genomic_DNA"/>
</dbReference>
<dbReference type="SMART" id="SM00382">
    <property type="entry name" value="AAA"/>
    <property type="match status" value="1"/>
</dbReference>
<keyword evidence="4 10" id="KW-0067">ATP-binding</keyword>
<gene>
    <name evidence="10" type="ORF">ISU02_17930</name>
</gene>
<comment type="subcellular location">
    <subcellularLocation>
        <location evidence="1">Cell membrane</location>
        <topology evidence="1">Multi-pass membrane protein</topology>
    </subcellularLocation>
</comment>
<keyword evidence="6 7" id="KW-0472">Membrane</keyword>
<dbReference type="InterPro" id="IPR039421">
    <property type="entry name" value="Type_1_exporter"/>
</dbReference>
<dbReference type="InterPro" id="IPR003439">
    <property type="entry name" value="ABC_transporter-like_ATP-bd"/>
</dbReference>
<dbReference type="SUPFAM" id="SSF52540">
    <property type="entry name" value="P-loop containing nucleoside triphosphate hydrolases"/>
    <property type="match status" value="1"/>
</dbReference>
<dbReference type="InterPro" id="IPR036640">
    <property type="entry name" value="ABC1_TM_sf"/>
</dbReference>
<evidence type="ECO:0000259" key="9">
    <source>
        <dbReference type="PROSITE" id="PS50929"/>
    </source>
</evidence>
<dbReference type="Gene3D" id="1.20.1560.10">
    <property type="entry name" value="ABC transporter type 1, transmembrane domain"/>
    <property type="match status" value="1"/>
</dbReference>
<dbReference type="InterPro" id="IPR011527">
    <property type="entry name" value="ABC1_TM_dom"/>
</dbReference>
<keyword evidence="5 7" id="KW-1133">Transmembrane helix</keyword>
<feature type="transmembrane region" description="Helical" evidence="7">
    <location>
        <begin position="156"/>
        <end position="178"/>
    </location>
</feature>
<dbReference type="CDD" id="cd18548">
    <property type="entry name" value="ABC_6TM_Tm287_like"/>
    <property type="match status" value="1"/>
</dbReference>
<dbReference type="Proteomes" id="UP000614200">
    <property type="component" value="Unassembled WGS sequence"/>
</dbReference>
<dbReference type="InterPro" id="IPR027417">
    <property type="entry name" value="P-loop_NTPase"/>
</dbReference>
<dbReference type="PROSITE" id="PS50929">
    <property type="entry name" value="ABC_TM1F"/>
    <property type="match status" value="1"/>
</dbReference>
<dbReference type="PANTHER" id="PTHR43394">
    <property type="entry name" value="ATP-DEPENDENT PERMEASE MDL1, MITOCHONDRIAL"/>
    <property type="match status" value="1"/>
</dbReference>
<evidence type="ECO:0000256" key="1">
    <source>
        <dbReference type="ARBA" id="ARBA00004651"/>
    </source>
</evidence>
<feature type="domain" description="ABC transmembrane type-1" evidence="9">
    <location>
        <begin position="16"/>
        <end position="298"/>
    </location>
</feature>
<dbReference type="Gene3D" id="3.40.50.300">
    <property type="entry name" value="P-loop containing nucleotide triphosphate hydrolases"/>
    <property type="match status" value="1"/>
</dbReference>
<dbReference type="Pfam" id="PF00664">
    <property type="entry name" value="ABC_membrane"/>
    <property type="match status" value="1"/>
</dbReference>
<feature type="domain" description="ABC transporter" evidence="8">
    <location>
        <begin position="332"/>
        <end position="567"/>
    </location>
</feature>
<keyword evidence="3" id="KW-0547">Nucleotide-binding</keyword>
<accession>A0ABR9ZX00</accession>
<organism evidence="10 11">
    <name type="scientific">Fusibacter ferrireducens</name>
    <dbReference type="NCBI Taxonomy" id="2785058"/>
    <lineage>
        <taxon>Bacteria</taxon>
        <taxon>Bacillati</taxon>
        <taxon>Bacillota</taxon>
        <taxon>Clostridia</taxon>
        <taxon>Eubacteriales</taxon>
        <taxon>Eubacteriales Family XII. Incertae Sedis</taxon>
        <taxon>Fusibacter</taxon>
    </lineage>
</organism>
<feature type="transmembrane region" description="Helical" evidence="7">
    <location>
        <begin position="242"/>
        <end position="263"/>
    </location>
</feature>
<dbReference type="SUPFAM" id="SSF90123">
    <property type="entry name" value="ABC transporter transmembrane region"/>
    <property type="match status" value="1"/>
</dbReference>
<name>A0ABR9ZX00_9FIRM</name>
<feature type="transmembrane region" description="Helical" evidence="7">
    <location>
        <begin position="275"/>
        <end position="296"/>
    </location>
</feature>
<evidence type="ECO:0000259" key="8">
    <source>
        <dbReference type="PROSITE" id="PS50893"/>
    </source>
</evidence>
<evidence type="ECO:0000256" key="6">
    <source>
        <dbReference type="ARBA" id="ARBA00023136"/>
    </source>
</evidence>
<keyword evidence="2 7" id="KW-0812">Transmembrane</keyword>
<feature type="transmembrane region" description="Helical" evidence="7">
    <location>
        <begin position="133"/>
        <end position="150"/>
    </location>
</feature>
<comment type="caution">
    <text evidence="10">The sequence shown here is derived from an EMBL/GenBank/DDBJ whole genome shotgun (WGS) entry which is preliminary data.</text>
</comment>
<dbReference type="GO" id="GO:0005524">
    <property type="term" value="F:ATP binding"/>
    <property type="evidence" value="ECO:0007669"/>
    <property type="project" value="UniProtKB-KW"/>
</dbReference>
<dbReference type="Pfam" id="PF00005">
    <property type="entry name" value="ABC_tran"/>
    <property type="match status" value="1"/>
</dbReference>
<feature type="transmembrane region" description="Helical" evidence="7">
    <location>
        <begin position="52"/>
        <end position="76"/>
    </location>
</feature>